<organism evidence="2">
    <name type="scientific">mine drainage metagenome</name>
    <dbReference type="NCBI Taxonomy" id="410659"/>
    <lineage>
        <taxon>unclassified sequences</taxon>
        <taxon>metagenomes</taxon>
        <taxon>ecological metagenomes</taxon>
    </lineage>
</organism>
<dbReference type="Pfam" id="PF03050">
    <property type="entry name" value="DDE_Tnp_IS66"/>
    <property type="match status" value="1"/>
</dbReference>
<protein>
    <submittedName>
        <fullName evidence="2">Transposase</fullName>
    </submittedName>
</protein>
<evidence type="ECO:0000313" key="2">
    <source>
        <dbReference type="EMBL" id="EQD70204.1"/>
    </source>
</evidence>
<comment type="caution">
    <text evidence="2">The sequence shown here is derived from an EMBL/GenBank/DDBJ whole genome shotgun (WGS) entry which is preliminary data.</text>
</comment>
<name>T1CNY8_9ZZZZ</name>
<feature type="non-terminal residue" evidence="2">
    <location>
        <position position="88"/>
    </location>
</feature>
<dbReference type="AlphaFoldDB" id="T1CNY8"/>
<gene>
    <name evidence="2" type="ORF">B1B_05130</name>
</gene>
<dbReference type="EMBL" id="AUZY01003228">
    <property type="protein sequence ID" value="EQD70204.1"/>
    <property type="molecule type" value="Genomic_DNA"/>
</dbReference>
<feature type="domain" description="Transposase IS66 central" evidence="1">
    <location>
        <begin position="4"/>
        <end position="77"/>
    </location>
</feature>
<sequence>MPVNGKTEWLWVGTSPTLTVYHIQAGRSGEAAETMWAGYRGKLTHDGLDSYNSVTGAEHQMDLVHANRWLQKVEASHGIRPRGLGVYS</sequence>
<evidence type="ECO:0000259" key="1">
    <source>
        <dbReference type="Pfam" id="PF03050"/>
    </source>
</evidence>
<accession>T1CNY8</accession>
<proteinExistence type="predicted"/>
<reference evidence="2" key="2">
    <citation type="journal article" date="2014" name="ISME J.">
        <title>Microbial stratification in low pH oxic and suboxic macroscopic growths along an acid mine drainage.</title>
        <authorList>
            <person name="Mendez-Garcia C."/>
            <person name="Mesa V."/>
            <person name="Sprenger R.R."/>
            <person name="Richter M."/>
            <person name="Diez M.S."/>
            <person name="Solano J."/>
            <person name="Bargiela R."/>
            <person name="Golyshina O.V."/>
            <person name="Manteca A."/>
            <person name="Ramos J.L."/>
            <person name="Gallego J.R."/>
            <person name="Llorente I."/>
            <person name="Martins Dos Santos V.A."/>
            <person name="Jensen O.N."/>
            <person name="Pelaez A.I."/>
            <person name="Sanchez J."/>
            <person name="Ferrer M."/>
        </authorList>
    </citation>
    <scope>NUCLEOTIDE SEQUENCE</scope>
</reference>
<dbReference type="InterPro" id="IPR004291">
    <property type="entry name" value="Transposase_IS66_central"/>
</dbReference>
<reference evidence="2" key="1">
    <citation type="submission" date="2013-08" db="EMBL/GenBank/DDBJ databases">
        <authorList>
            <person name="Mendez C."/>
            <person name="Richter M."/>
            <person name="Ferrer M."/>
            <person name="Sanchez J."/>
        </authorList>
    </citation>
    <scope>NUCLEOTIDE SEQUENCE</scope>
</reference>